<dbReference type="GO" id="GO:0005615">
    <property type="term" value="C:extracellular space"/>
    <property type="evidence" value="ECO:0007669"/>
    <property type="project" value="UniProtKB-UniRule"/>
</dbReference>
<dbReference type="STRING" id="30522.A0A4W2EW67"/>
<dbReference type="GO" id="GO:0006955">
    <property type="term" value="P:immune response"/>
    <property type="evidence" value="ECO:0007669"/>
    <property type="project" value="InterPro"/>
</dbReference>
<dbReference type="InterPro" id="IPR018048">
    <property type="entry name" value="Chemokine_CXC_CS"/>
</dbReference>
<comment type="subcellular location">
    <subcellularLocation>
        <location evidence="1 6">Secreted</location>
    </subcellularLocation>
</comment>
<sequence>VEYLAALISDFISKELSITAVFVLSVSLFSHTADPSESQELRCQCIQTQSDFISPKFIAKVQIIPEGAHCNRKEIIVTLKNGQLICLDPEAEWVMNIIKKIV</sequence>
<dbReference type="PANTHER" id="PTHR12015:SF199">
    <property type="entry name" value="C-X-C MOTIF CHEMOKINE 15"/>
    <property type="match status" value="1"/>
</dbReference>
<dbReference type="AlphaFoldDB" id="A0A4W2EW67"/>
<dbReference type="InterPro" id="IPR033899">
    <property type="entry name" value="CXC_Chemokine_domain"/>
</dbReference>
<evidence type="ECO:0000256" key="3">
    <source>
        <dbReference type="ARBA" id="ARBA00022514"/>
    </source>
</evidence>
<dbReference type="CDD" id="cd00273">
    <property type="entry name" value="Chemokine_CXC"/>
    <property type="match status" value="1"/>
</dbReference>
<dbReference type="Gene3D" id="2.40.50.40">
    <property type="match status" value="1"/>
</dbReference>
<dbReference type="OMA" id="CQCIQTH"/>
<dbReference type="Pfam" id="PF00048">
    <property type="entry name" value="IL8"/>
    <property type="match status" value="1"/>
</dbReference>
<evidence type="ECO:0000256" key="4">
    <source>
        <dbReference type="ARBA" id="ARBA00022525"/>
    </source>
</evidence>
<reference evidence="8" key="2">
    <citation type="submission" date="2025-08" db="UniProtKB">
        <authorList>
            <consortium name="Ensembl"/>
        </authorList>
    </citation>
    <scope>IDENTIFICATION</scope>
</reference>
<organism evidence="8 9">
    <name type="scientific">Bos indicus x Bos taurus</name>
    <name type="common">Hybrid cattle</name>
    <dbReference type="NCBI Taxonomy" id="30522"/>
    <lineage>
        <taxon>Eukaryota</taxon>
        <taxon>Metazoa</taxon>
        <taxon>Chordata</taxon>
        <taxon>Craniata</taxon>
        <taxon>Vertebrata</taxon>
        <taxon>Euteleostomi</taxon>
        <taxon>Mammalia</taxon>
        <taxon>Eutheria</taxon>
        <taxon>Laurasiatheria</taxon>
        <taxon>Artiodactyla</taxon>
        <taxon>Ruminantia</taxon>
        <taxon>Pecora</taxon>
        <taxon>Bovidae</taxon>
        <taxon>Bovinae</taxon>
        <taxon>Bos</taxon>
    </lineage>
</organism>
<evidence type="ECO:0000256" key="2">
    <source>
        <dbReference type="ARBA" id="ARBA00010665"/>
    </source>
</evidence>
<accession>A0A4W2EW67</accession>
<name>A0A4W2EW67_BOBOX</name>
<feature type="domain" description="Chemokine interleukin-8-like" evidence="7">
    <location>
        <begin position="40"/>
        <end position="101"/>
    </location>
</feature>
<keyword evidence="9" id="KW-1185">Reference proteome</keyword>
<dbReference type="GO" id="GO:0006952">
    <property type="term" value="P:defense response"/>
    <property type="evidence" value="ECO:0007669"/>
    <property type="project" value="InterPro"/>
</dbReference>
<dbReference type="InterPro" id="IPR039809">
    <property type="entry name" value="Chemokine_b/g/d"/>
</dbReference>
<dbReference type="InterPro" id="IPR001811">
    <property type="entry name" value="Chemokine_IL8-like_dom"/>
</dbReference>
<dbReference type="SMART" id="SM00199">
    <property type="entry name" value="SCY"/>
    <property type="match status" value="1"/>
</dbReference>
<evidence type="ECO:0000313" key="8">
    <source>
        <dbReference type="Ensembl" id="ENSBIXP00000041028.1"/>
    </source>
</evidence>
<dbReference type="InterPro" id="IPR036048">
    <property type="entry name" value="Interleukin_8-like_sf"/>
</dbReference>
<keyword evidence="5" id="KW-1015">Disulfide bond</keyword>
<dbReference type="InterPro" id="IPR001089">
    <property type="entry name" value="Chemokine_CXC"/>
</dbReference>
<dbReference type="GO" id="GO:0008009">
    <property type="term" value="F:chemokine activity"/>
    <property type="evidence" value="ECO:0007669"/>
    <property type="project" value="InterPro"/>
</dbReference>
<dbReference type="SUPFAM" id="SSF54117">
    <property type="entry name" value="Interleukin 8-like chemokines"/>
    <property type="match status" value="1"/>
</dbReference>
<dbReference type="FunFam" id="2.40.50.40:FF:000004">
    <property type="entry name" value="C-X-C motif chemokine"/>
    <property type="match status" value="1"/>
</dbReference>
<dbReference type="PRINTS" id="PR00437">
    <property type="entry name" value="SMALLCYTKCXC"/>
</dbReference>
<dbReference type="PANTHER" id="PTHR12015">
    <property type="entry name" value="SMALL INDUCIBLE CYTOKINE A"/>
    <property type="match status" value="1"/>
</dbReference>
<proteinExistence type="inferred from homology"/>
<keyword evidence="3 6" id="KW-0202">Cytokine</keyword>
<reference evidence="8" key="3">
    <citation type="submission" date="2025-09" db="UniProtKB">
        <authorList>
            <consortium name="Ensembl"/>
        </authorList>
    </citation>
    <scope>IDENTIFICATION</scope>
</reference>
<evidence type="ECO:0000256" key="6">
    <source>
        <dbReference type="RuleBase" id="RU361149"/>
    </source>
</evidence>
<protein>
    <recommendedName>
        <fullName evidence="6">C-X-C motif chemokine</fullName>
    </recommendedName>
</protein>
<reference evidence="8 9" key="1">
    <citation type="submission" date="2018-11" db="EMBL/GenBank/DDBJ databases">
        <title>Haplotype-resolved cattle genomes.</title>
        <authorList>
            <person name="Low W.Y."/>
            <person name="Tearle R."/>
            <person name="Bickhart D.M."/>
            <person name="Rosen B.D."/>
            <person name="Koren S."/>
            <person name="Rhie A."/>
            <person name="Hiendleder S."/>
            <person name="Phillippy A.M."/>
            <person name="Smith T.P.L."/>
            <person name="Williams J.L."/>
        </authorList>
    </citation>
    <scope>NUCLEOTIDE SEQUENCE [LARGE SCALE GENOMIC DNA]</scope>
</reference>
<evidence type="ECO:0000256" key="1">
    <source>
        <dbReference type="ARBA" id="ARBA00004613"/>
    </source>
</evidence>
<dbReference type="GO" id="GO:0042119">
    <property type="term" value="P:neutrophil activation"/>
    <property type="evidence" value="ECO:0007669"/>
    <property type="project" value="UniProtKB-ARBA"/>
</dbReference>
<dbReference type="GO" id="GO:0030593">
    <property type="term" value="P:neutrophil chemotaxis"/>
    <property type="evidence" value="ECO:0007669"/>
    <property type="project" value="UniProtKB-ARBA"/>
</dbReference>
<evidence type="ECO:0000259" key="7">
    <source>
        <dbReference type="SMART" id="SM00199"/>
    </source>
</evidence>
<dbReference type="PROSITE" id="PS00471">
    <property type="entry name" value="SMALL_CYTOKINES_CXC"/>
    <property type="match status" value="1"/>
</dbReference>
<dbReference type="Proteomes" id="UP000314981">
    <property type="component" value="Chromosome 6"/>
</dbReference>
<evidence type="ECO:0000256" key="5">
    <source>
        <dbReference type="ARBA" id="ARBA00023157"/>
    </source>
</evidence>
<keyword evidence="4 6" id="KW-0964">Secreted</keyword>
<dbReference type="PRINTS" id="PR00436">
    <property type="entry name" value="INTERLEUKIN8"/>
</dbReference>
<keyword evidence="6" id="KW-0145">Chemotaxis</keyword>
<evidence type="ECO:0000313" key="9">
    <source>
        <dbReference type="Proteomes" id="UP000314981"/>
    </source>
</evidence>
<comment type="similarity">
    <text evidence="2 6">Belongs to the intercrine alpha (chemokine CxC) family.</text>
</comment>
<dbReference type="Ensembl" id="ENSBIXT00000037372.1">
    <property type="protein sequence ID" value="ENSBIXP00000041028.1"/>
    <property type="gene ID" value="ENSBIXG00000025214.1"/>
</dbReference>